<accession>A0A9N8Z1N0</accession>
<name>A0A9N8Z1N0_9GLOM</name>
<evidence type="ECO:0000313" key="1">
    <source>
        <dbReference type="EMBL" id="CAG8459916.1"/>
    </source>
</evidence>
<dbReference type="AlphaFoldDB" id="A0A9N8Z1N0"/>
<proteinExistence type="predicted"/>
<keyword evidence="2" id="KW-1185">Reference proteome</keyword>
<protein>
    <submittedName>
        <fullName evidence="1">12581_t:CDS:1</fullName>
    </submittedName>
</protein>
<reference evidence="1" key="1">
    <citation type="submission" date="2021-06" db="EMBL/GenBank/DDBJ databases">
        <authorList>
            <person name="Kallberg Y."/>
            <person name="Tangrot J."/>
            <person name="Rosling A."/>
        </authorList>
    </citation>
    <scope>NUCLEOTIDE SEQUENCE</scope>
    <source>
        <strain evidence="1">IN212</strain>
    </source>
</reference>
<comment type="caution">
    <text evidence="1">The sequence shown here is derived from an EMBL/GenBank/DDBJ whole genome shotgun (WGS) entry which is preliminary data.</text>
</comment>
<dbReference type="Proteomes" id="UP000789396">
    <property type="component" value="Unassembled WGS sequence"/>
</dbReference>
<sequence length="57" mass="6759">MSQKYDIYKNLKIFKNIDKKESSSEEKENSLLSKSINIQNFLKEENYTNKIAKLDTL</sequence>
<dbReference type="EMBL" id="CAJVPZ010000289">
    <property type="protein sequence ID" value="CAG8459916.1"/>
    <property type="molecule type" value="Genomic_DNA"/>
</dbReference>
<organism evidence="1 2">
    <name type="scientific">Racocetra fulgida</name>
    <dbReference type="NCBI Taxonomy" id="60492"/>
    <lineage>
        <taxon>Eukaryota</taxon>
        <taxon>Fungi</taxon>
        <taxon>Fungi incertae sedis</taxon>
        <taxon>Mucoromycota</taxon>
        <taxon>Glomeromycotina</taxon>
        <taxon>Glomeromycetes</taxon>
        <taxon>Diversisporales</taxon>
        <taxon>Gigasporaceae</taxon>
        <taxon>Racocetra</taxon>
    </lineage>
</organism>
<gene>
    <name evidence="1" type="ORF">RFULGI_LOCUS636</name>
</gene>
<evidence type="ECO:0000313" key="2">
    <source>
        <dbReference type="Proteomes" id="UP000789396"/>
    </source>
</evidence>